<dbReference type="Gene3D" id="2.10.109.10">
    <property type="entry name" value="Umud Fragment, subunit A"/>
    <property type="match status" value="1"/>
</dbReference>
<dbReference type="PANTHER" id="PTHR33516:SF2">
    <property type="entry name" value="LEXA REPRESSOR-RELATED"/>
    <property type="match status" value="1"/>
</dbReference>
<dbReference type="NCBIfam" id="NF007621">
    <property type="entry name" value="PRK10276.1"/>
    <property type="match status" value="1"/>
</dbReference>
<dbReference type="CDD" id="cd06529">
    <property type="entry name" value="S24_LexA-like"/>
    <property type="match status" value="1"/>
</dbReference>
<reference evidence="2 3" key="2">
    <citation type="journal article" date="2011" name="J. Bacteriol.">
        <title>Genomes of three methylotrophs from a single niche uncover genetic and metabolic divergence of Methylophilaceae.</title>
        <authorList>
            <person name="Lapidus A."/>
            <person name="Clum A."/>
            <person name="Labutti K."/>
            <person name="Kaluzhnaya M.G."/>
            <person name="Lim S."/>
            <person name="Beck D.A."/>
            <person name="Glavina Del Rio T."/>
            <person name="Nolan M."/>
            <person name="Mavromatis K."/>
            <person name="Huntemann M."/>
            <person name="Lucas S."/>
            <person name="Lidstrom M.E."/>
            <person name="Ivanova N."/>
            <person name="Chistoserdova L."/>
        </authorList>
    </citation>
    <scope>NUCLEOTIDE SEQUENCE [LARGE SCALE GENOMIC DNA]</scope>
    <source>
        <strain evidence="2 3">SIP3-4</strain>
        <plasmid evidence="2 3">pMsip01</plasmid>
    </source>
</reference>
<proteinExistence type="predicted"/>
<dbReference type="Proteomes" id="UP000002743">
    <property type="component" value="Plasmid pMsip01"/>
</dbReference>
<keyword evidence="2" id="KW-0614">Plasmid</keyword>
<gene>
    <name evidence="2" type="ordered locus">Msip34_2862</name>
</gene>
<evidence type="ECO:0000313" key="2">
    <source>
        <dbReference type="EMBL" id="ACT52086.1"/>
    </source>
</evidence>
<dbReference type="SUPFAM" id="SSF51306">
    <property type="entry name" value="LexA/Signal peptidase"/>
    <property type="match status" value="1"/>
</dbReference>
<dbReference type="InterPro" id="IPR050077">
    <property type="entry name" value="LexA_repressor"/>
</dbReference>
<feature type="domain" description="Peptidase S24/S26A/S26B/S26C" evidence="1">
    <location>
        <begin position="43"/>
        <end position="154"/>
    </location>
</feature>
<organism evidence="2 3">
    <name type="scientific">Methylovorus glucosotrophus (strain SIP3-4)</name>
    <dbReference type="NCBI Taxonomy" id="582744"/>
    <lineage>
        <taxon>Bacteria</taxon>
        <taxon>Pseudomonadati</taxon>
        <taxon>Pseudomonadota</taxon>
        <taxon>Betaproteobacteria</taxon>
        <taxon>Nitrosomonadales</taxon>
        <taxon>Methylophilaceae</taxon>
        <taxon>Methylovorus</taxon>
    </lineage>
</organism>
<accession>C6XEM9</accession>
<name>C6XEM9_METGS</name>
<protein>
    <submittedName>
        <fullName evidence="2">Peptidase S24 and S26 domain protein</fullName>
    </submittedName>
</protein>
<dbReference type="InterPro" id="IPR015927">
    <property type="entry name" value="Peptidase_S24_S26A/B/C"/>
</dbReference>
<dbReference type="Pfam" id="PF00717">
    <property type="entry name" value="Peptidase_S24"/>
    <property type="match status" value="1"/>
</dbReference>
<keyword evidence="3" id="KW-1185">Reference proteome</keyword>
<sequence length="161" mass="18046">MNERTEKVADFITAYNTKLARSTAVNVSQVYSLANGQPLSLPYFSSTVHAGFENPANDHIEEEIDPNGYLIDDPNATILIRVKGDSMIEAEIFEDDILIVNRKRRARAGDIVVAELDGGFTVKYLGKHCLIPANKKYPVIKFQDMQELRLIGVVTGKMKRF</sequence>
<dbReference type="HOGENOM" id="CLU_066192_0_0_4"/>
<dbReference type="KEGG" id="mei:Msip34_2862"/>
<reference evidence="3" key="1">
    <citation type="submission" date="2009-07" db="EMBL/GenBank/DDBJ databases">
        <title>Complete sequence of plasmid 1 of Methylovorus sp. SIP3-4.</title>
        <authorList>
            <consortium name="US DOE Joint Genome Institute"/>
            <person name="Lucas S."/>
            <person name="Copeland A."/>
            <person name="Lapidus A."/>
            <person name="Glavina del Rio T."/>
            <person name="Tice H."/>
            <person name="Bruce D."/>
            <person name="Goodwin L."/>
            <person name="Pitluck S."/>
            <person name="Clum A."/>
            <person name="Larimer F."/>
            <person name="Land M."/>
            <person name="Hauser L."/>
            <person name="Kyrpides N."/>
            <person name="Mikhailova N."/>
            <person name="Kayluzhnaya M."/>
            <person name="Chistoserdova L."/>
        </authorList>
    </citation>
    <scope>NUCLEOTIDE SEQUENCE [LARGE SCALE GENOMIC DNA]</scope>
    <source>
        <strain evidence="3">SIP3-4</strain>
        <plasmid evidence="3">pMsip01</plasmid>
    </source>
</reference>
<dbReference type="RefSeq" id="WP_012777684.1">
    <property type="nucleotide sequence ID" value="NC_012970.1"/>
</dbReference>
<evidence type="ECO:0000313" key="3">
    <source>
        <dbReference type="Proteomes" id="UP000002743"/>
    </source>
</evidence>
<geneLocation type="plasmid" evidence="2 3">
    <name>pMsip01</name>
</geneLocation>
<evidence type="ECO:0000259" key="1">
    <source>
        <dbReference type="Pfam" id="PF00717"/>
    </source>
</evidence>
<dbReference type="MEROPS" id="S24.003"/>
<dbReference type="AlphaFoldDB" id="C6XEM9"/>
<dbReference type="EMBL" id="CP001675">
    <property type="protein sequence ID" value="ACT52086.1"/>
    <property type="molecule type" value="Genomic_DNA"/>
</dbReference>
<dbReference type="InterPro" id="IPR039418">
    <property type="entry name" value="LexA-like"/>
</dbReference>
<dbReference type="InterPro" id="IPR036286">
    <property type="entry name" value="LexA/Signal_pep-like_sf"/>
</dbReference>
<dbReference type="PANTHER" id="PTHR33516">
    <property type="entry name" value="LEXA REPRESSOR"/>
    <property type="match status" value="1"/>
</dbReference>